<feature type="domain" description="Phytocyanin" evidence="4">
    <location>
        <begin position="22"/>
        <end position="128"/>
    </location>
</feature>
<accession>A0A3B5Y415</accession>
<feature type="chain" id="PRO_5017332038" description="Phytocyanin domain-containing protein" evidence="3">
    <location>
        <begin position="22"/>
        <end position="181"/>
    </location>
</feature>
<evidence type="ECO:0000256" key="3">
    <source>
        <dbReference type="SAM" id="SignalP"/>
    </source>
</evidence>
<keyword evidence="6" id="KW-1185">Reference proteome</keyword>
<dbReference type="GO" id="GO:0046872">
    <property type="term" value="F:metal ion binding"/>
    <property type="evidence" value="ECO:0007669"/>
    <property type="project" value="UniProtKB-KW"/>
</dbReference>
<evidence type="ECO:0000313" key="6">
    <source>
        <dbReference type="Proteomes" id="UP000019116"/>
    </source>
</evidence>
<proteinExistence type="predicted"/>
<gene>
    <name evidence="5" type="primary">LOC123165194</name>
</gene>
<dbReference type="GO" id="GO:0005886">
    <property type="term" value="C:plasma membrane"/>
    <property type="evidence" value="ECO:0000318"/>
    <property type="project" value="GO_Central"/>
</dbReference>
<dbReference type="Gramene" id="TraesCS1A02G316700.1">
    <property type="protein sequence ID" value="TraesCS1A02G316700.1"/>
    <property type="gene ID" value="TraesCS1A02G316700"/>
</dbReference>
<dbReference type="Gramene" id="TraesCS1A03G0786300.1">
    <property type="protein sequence ID" value="TraesCS1A03G0786300.1.CDS"/>
    <property type="gene ID" value="TraesCS1A03G0786300"/>
</dbReference>
<sequence>MGAKVLILVTVAVAMLRMVLGASHTVGAPAGSWDQQTNYTLWASRTRFIIGDELQFQYSTTFQYSAAVHSVVEVSKTGYDSCNGSSPIATFPTGNDVVPLANVGTRYFICGVSGHCDAGMKVEVNVKSKEVRTVQRCRRIGNRRWCQSEKVLSSAAAASIEQSTVARFGLIVVAAGLTLLF</sequence>
<dbReference type="Proteomes" id="UP000019116">
    <property type="component" value="Chromosome 1A"/>
</dbReference>
<dbReference type="GO" id="GO:0009055">
    <property type="term" value="F:electron transfer activity"/>
    <property type="evidence" value="ECO:0007669"/>
    <property type="project" value="InterPro"/>
</dbReference>
<dbReference type="SUPFAM" id="SSF49503">
    <property type="entry name" value="Cupredoxins"/>
    <property type="match status" value="1"/>
</dbReference>
<dbReference type="OrthoDB" id="2012800at2759"/>
<dbReference type="CDD" id="cd04216">
    <property type="entry name" value="Phytocyanin"/>
    <property type="match status" value="1"/>
</dbReference>
<dbReference type="STRING" id="4565.A0A3B5Y415"/>
<dbReference type="SMR" id="A0A3B5Y415"/>
<dbReference type="FunFam" id="2.60.40.420:FF:000003">
    <property type="entry name" value="Blue copper"/>
    <property type="match status" value="1"/>
</dbReference>
<dbReference type="AlphaFoldDB" id="A0A3B5Y415"/>
<dbReference type="Gramene" id="TraesROB_scaffold_169560_01G000300.1">
    <property type="protein sequence ID" value="TraesROB_scaffold_169560_01G000300.1"/>
    <property type="gene ID" value="TraesROB_scaffold_169560_01G000300"/>
</dbReference>
<dbReference type="Gene3D" id="2.60.40.420">
    <property type="entry name" value="Cupredoxins - blue copper proteins"/>
    <property type="match status" value="1"/>
</dbReference>
<organism evidence="5">
    <name type="scientific">Triticum aestivum</name>
    <name type="common">Wheat</name>
    <dbReference type="NCBI Taxonomy" id="4565"/>
    <lineage>
        <taxon>Eukaryota</taxon>
        <taxon>Viridiplantae</taxon>
        <taxon>Streptophyta</taxon>
        <taxon>Embryophyta</taxon>
        <taxon>Tracheophyta</taxon>
        <taxon>Spermatophyta</taxon>
        <taxon>Magnoliopsida</taxon>
        <taxon>Liliopsida</taxon>
        <taxon>Poales</taxon>
        <taxon>Poaceae</taxon>
        <taxon>BOP clade</taxon>
        <taxon>Pooideae</taxon>
        <taxon>Triticodae</taxon>
        <taxon>Triticeae</taxon>
        <taxon>Triticinae</taxon>
        <taxon>Triticum</taxon>
    </lineage>
</organism>
<evidence type="ECO:0000259" key="4">
    <source>
        <dbReference type="PROSITE" id="PS51485"/>
    </source>
</evidence>
<name>A0A3B5Y415_WHEAT</name>
<evidence type="ECO:0000256" key="1">
    <source>
        <dbReference type="ARBA" id="ARBA00022723"/>
    </source>
</evidence>
<keyword evidence="1" id="KW-0479">Metal-binding</keyword>
<feature type="signal peptide" evidence="3">
    <location>
        <begin position="1"/>
        <end position="21"/>
    </location>
</feature>
<dbReference type="PANTHER" id="PTHR33021:SF458">
    <property type="entry name" value="PHYTOCYANIN DOMAIN-CONTAINING PROTEIN"/>
    <property type="match status" value="1"/>
</dbReference>
<dbReference type="Gramene" id="TraesCLE_scaffold_165401_01G000400.1">
    <property type="protein sequence ID" value="TraesCLE_scaffold_165401_01G000400.1"/>
    <property type="gene ID" value="TraesCLE_scaffold_165401_01G000400"/>
</dbReference>
<protein>
    <recommendedName>
        <fullName evidence="4">Phytocyanin domain-containing protein</fullName>
    </recommendedName>
</protein>
<dbReference type="Pfam" id="PF02298">
    <property type="entry name" value="Cu_bind_like"/>
    <property type="match status" value="1"/>
</dbReference>
<dbReference type="PANTHER" id="PTHR33021">
    <property type="entry name" value="BLUE COPPER PROTEIN"/>
    <property type="match status" value="1"/>
</dbReference>
<dbReference type="InterPro" id="IPR008972">
    <property type="entry name" value="Cupredoxin"/>
</dbReference>
<dbReference type="InterPro" id="IPR003245">
    <property type="entry name" value="Phytocyanin_dom"/>
</dbReference>
<reference evidence="5" key="2">
    <citation type="submission" date="2018-10" db="UniProtKB">
        <authorList>
            <consortium name="EnsemblPlants"/>
        </authorList>
    </citation>
    <scope>IDENTIFICATION</scope>
</reference>
<evidence type="ECO:0000256" key="2">
    <source>
        <dbReference type="ARBA" id="ARBA00023180"/>
    </source>
</evidence>
<dbReference type="InterPro" id="IPR039391">
    <property type="entry name" value="Phytocyanin-like"/>
</dbReference>
<keyword evidence="2" id="KW-0325">Glycoprotein</keyword>
<reference evidence="5" key="1">
    <citation type="submission" date="2018-08" db="EMBL/GenBank/DDBJ databases">
        <authorList>
            <person name="Rossello M."/>
        </authorList>
    </citation>
    <scope>NUCLEOTIDE SEQUENCE [LARGE SCALE GENOMIC DNA]</scope>
    <source>
        <strain evidence="5">cv. Chinese Spring</strain>
    </source>
</reference>
<evidence type="ECO:0000313" key="5">
    <source>
        <dbReference type="EnsemblPlants" id="TraesCS1A02G316700.1"/>
    </source>
</evidence>
<dbReference type="Gramene" id="TraesCAD_scaffold_155340_01G000400.1">
    <property type="protein sequence ID" value="TraesCAD_scaffold_155340_01G000400.1"/>
    <property type="gene ID" value="TraesCAD_scaffold_155340_01G000400"/>
</dbReference>
<keyword evidence="3" id="KW-0732">Signal</keyword>
<dbReference type="PROSITE" id="PS51485">
    <property type="entry name" value="PHYTOCYANIN"/>
    <property type="match status" value="1"/>
</dbReference>
<dbReference type="EnsemblPlants" id="TraesCS1A02G316700.1">
    <property type="protein sequence ID" value="TraesCS1A02G316700.1"/>
    <property type="gene ID" value="TraesCS1A02G316700"/>
</dbReference>